<dbReference type="InterPro" id="IPR002931">
    <property type="entry name" value="Transglutaminase-like"/>
</dbReference>
<feature type="repeat" description="Cell wall-binding" evidence="2">
    <location>
        <begin position="499"/>
        <end position="518"/>
    </location>
</feature>
<feature type="repeat" description="Cell wall-binding" evidence="2">
    <location>
        <begin position="559"/>
        <end position="578"/>
    </location>
</feature>
<name>A0ABR7PF78_9FIRM</name>
<evidence type="ECO:0000256" key="2">
    <source>
        <dbReference type="PROSITE-ProRule" id="PRU00591"/>
    </source>
</evidence>
<dbReference type="SUPFAM" id="SSF69360">
    <property type="entry name" value="Cell wall binding repeat"/>
    <property type="match status" value="1"/>
</dbReference>
<dbReference type="Pfam" id="PF01841">
    <property type="entry name" value="Transglut_core"/>
    <property type="match status" value="1"/>
</dbReference>
<dbReference type="SMART" id="SM00460">
    <property type="entry name" value="TGc"/>
    <property type="match status" value="1"/>
</dbReference>
<dbReference type="SUPFAM" id="SSF54001">
    <property type="entry name" value="Cysteine proteinases"/>
    <property type="match status" value="1"/>
</dbReference>
<evidence type="ECO:0000313" key="6">
    <source>
        <dbReference type="Proteomes" id="UP000661649"/>
    </source>
</evidence>
<protein>
    <recommendedName>
        <fullName evidence="4">Transglutaminase-like domain-containing protein</fullName>
    </recommendedName>
</protein>
<gene>
    <name evidence="5" type="ORF">H8712_15495</name>
</gene>
<feature type="repeat" description="Cell wall-binding" evidence="2">
    <location>
        <begin position="579"/>
        <end position="598"/>
    </location>
</feature>
<feature type="repeat" description="Cell wall-binding" evidence="2">
    <location>
        <begin position="479"/>
        <end position="498"/>
    </location>
</feature>
<evidence type="ECO:0000313" key="5">
    <source>
        <dbReference type="EMBL" id="MBC8629988.1"/>
    </source>
</evidence>
<dbReference type="PROSITE" id="PS51170">
    <property type="entry name" value="CW"/>
    <property type="match status" value="5"/>
</dbReference>
<feature type="chain" id="PRO_5045400247" description="Transglutaminase-like domain-containing protein" evidence="3">
    <location>
        <begin position="27"/>
        <end position="619"/>
    </location>
</feature>
<keyword evidence="6" id="KW-1185">Reference proteome</keyword>
<dbReference type="Pfam" id="PF19127">
    <property type="entry name" value="Choline_bind_3"/>
    <property type="match status" value="2"/>
</dbReference>
<keyword evidence="1" id="KW-0677">Repeat</keyword>
<sequence>MKKKSFLLSFFLAMLFVVLGSVNVKADETLEGYTYVNPMYEDLEGNFEFESDFELYSESDSEESDEEDGIDTYDSRSVQYTSDKQSLIKTFRQQLVNRAETIALYYHCNQKITQDFFDEFSAELFNGAVAHTGVGKEGDYIRWHYQGWRVNANYKTDRNGGYNLNITYNMYYLSDASQESQMDQAVSNVLKSLNLSNKTDYQKIKAIYDYICSNITYDYVNLNDDSYLLKHTAYAALINKTAVCQGYATLFYRLSLESGVDTRVITGDSGGPHAWNIVKLNGKYYNLDSTWDAGSSSYYYFLKSMNDFSNHTRYEEYQTSDFTSAYPMAEKSYSESGNQEPLEKEHNYGQPMYVWANDHKSITAARICQNDSSHIEQETAEAEQTVIKEPTCTEKGSVLWRAVFENPAFEAQEEVVEEPALGHSFKNGVCVRCNAKITGRWMKSGSKWWYRYEDGSYPENGLYKIGNTWYGFDASGWMKTGWAAFDKNWYYFAPSGAMKTGWLAENKIWYYLKSDGKMAKGWLRVDGAWYYMNGSGHMLKGFITVGNGKYYMNGSGRMVTGWNVINGYWYYFTSSGKMATGWQKIDNKWYYLSSDGKMAKNTWVGNWYVNGSGVWVKSR</sequence>
<dbReference type="Gene3D" id="2.10.270.10">
    <property type="entry name" value="Cholin Binding"/>
    <property type="match status" value="2"/>
</dbReference>
<reference evidence="5 6" key="1">
    <citation type="submission" date="2020-08" db="EMBL/GenBank/DDBJ databases">
        <title>Genome public.</title>
        <authorList>
            <person name="Liu C."/>
            <person name="Sun Q."/>
        </authorList>
    </citation>
    <scope>NUCLEOTIDE SEQUENCE [LARGE SCALE GENOMIC DNA]</scope>
    <source>
        <strain evidence="5 6">3_YM_SP_D4_24.mj</strain>
    </source>
</reference>
<evidence type="ECO:0000256" key="3">
    <source>
        <dbReference type="SAM" id="SignalP"/>
    </source>
</evidence>
<feature type="signal peptide" evidence="3">
    <location>
        <begin position="1"/>
        <end position="26"/>
    </location>
</feature>
<proteinExistence type="predicted"/>
<dbReference type="InterPro" id="IPR018337">
    <property type="entry name" value="Cell_wall/Cho-bd_repeat"/>
</dbReference>
<dbReference type="Pfam" id="PF01473">
    <property type="entry name" value="Choline_bind_1"/>
    <property type="match status" value="2"/>
</dbReference>
<dbReference type="PANTHER" id="PTHR46333:SF2">
    <property type="entry name" value="CYTOKINESIS PROTEIN 3"/>
    <property type="match status" value="1"/>
</dbReference>
<evidence type="ECO:0000259" key="4">
    <source>
        <dbReference type="SMART" id="SM00460"/>
    </source>
</evidence>
<dbReference type="Gene3D" id="3.10.620.30">
    <property type="match status" value="1"/>
</dbReference>
<keyword evidence="3" id="KW-0732">Signal</keyword>
<comment type="caution">
    <text evidence="5">The sequence shown here is derived from an EMBL/GenBank/DDBJ whole genome shotgun (WGS) entry which is preliminary data.</text>
</comment>
<dbReference type="InterPro" id="IPR038765">
    <property type="entry name" value="Papain-like_cys_pep_sf"/>
</dbReference>
<evidence type="ECO:0000256" key="1">
    <source>
        <dbReference type="ARBA" id="ARBA00022737"/>
    </source>
</evidence>
<dbReference type="RefSeq" id="WP_117457876.1">
    <property type="nucleotide sequence ID" value="NZ_JACRTP010000011.1"/>
</dbReference>
<feature type="domain" description="Transglutaminase-like" evidence="4">
    <location>
        <begin position="236"/>
        <end position="291"/>
    </location>
</feature>
<organism evidence="5 6">
    <name type="scientific">Blautia stercoris</name>
    <dbReference type="NCBI Taxonomy" id="871664"/>
    <lineage>
        <taxon>Bacteria</taxon>
        <taxon>Bacillati</taxon>
        <taxon>Bacillota</taxon>
        <taxon>Clostridia</taxon>
        <taxon>Lachnospirales</taxon>
        <taxon>Lachnospiraceae</taxon>
        <taxon>Blautia</taxon>
    </lineage>
</organism>
<accession>A0ABR7PF78</accession>
<dbReference type="PANTHER" id="PTHR46333">
    <property type="entry name" value="CYTOKINESIS PROTEIN 3"/>
    <property type="match status" value="1"/>
</dbReference>
<dbReference type="InterPro" id="IPR052557">
    <property type="entry name" value="CAP/Cytokinesis_protein"/>
</dbReference>
<dbReference type="Proteomes" id="UP000661649">
    <property type="component" value="Unassembled WGS sequence"/>
</dbReference>
<dbReference type="EMBL" id="JACRTP010000011">
    <property type="protein sequence ID" value="MBC8629988.1"/>
    <property type="molecule type" value="Genomic_DNA"/>
</dbReference>
<feature type="repeat" description="Cell wall-binding" evidence="2">
    <location>
        <begin position="519"/>
        <end position="538"/>
    </location>
</feature>